<dbReference type="Pfam" id="PF00651">
    <property type="entry name" value="BTB"/>
    <property type="match status" value="1"/>
</dbReference>
<dbReference type="STRING" id="77044.A0A1W2TSM4"/>
<dbReference type="InterPro" id="IPR000210">
    <property type="entry name" value="BTB/POZ_dom"/>
</dbReference>
<dbReference type="CDD" id="cd18186">
    <property type="entry name" value="BTB_POZ_ZBTB_KLHL-like"/>
    <property type="match status" value="1"/>
</dbReference>
<organism evidence="2">
    <name type="scientific">Rosellinia necatrix</name>
    <name type="common">White root-rot fungus</name>
    <dbReference type="NCBI Taxonomy" id="77044"/>
    <lineage>
        <taxon>Eukaryota</taxon>
        <taxon>Fungi</taxon>
        <taxon>Dikarya</taxon>
        <taxon>Ascomycota</taxon>
        <taxon>Pezizomycotina</taxon>
        <taxon>Sordariomycetes</taxon>
        <taxon>Xylariomycetidae</taxon>
        <taxon>Xylariales</taxon>
        <taxon>Xylariaceae</taxon>
        <taxon>Rosellinia</taxon>
    </lineage>
</organism>
<dbReference type="SUPFAM" id="SSF54695">
    <property type="entry name" value="POZ domain"/>
    <property type="match status" value="1"/>
</dbReference>
<dbReference type="InterPro" id="IPR011333">
    <property type="entry name" value="SKP1/BTB/POZ_sf"/>
</dbReference>
<gene>
    <name evidence="2" type="ORF">SAMD00023353_3101360</name>
</gene>
<dbReference type="Proteomes" id="UP000054516">
    <property type="component" value="Unassembled WGS sequence"/>
</dbReference>
<feature type="domain" description="BTB" evidence="1">
    <location>
        <begin position="9"/>
        <end position="77"/>
    </location>
</feature>
<evidence type="ECO:0000313" key="2">
    <source>
        <dbReference type="EMBL" id="GAP91524.2"/>
    </source>
</evidence>
<sequence length="135" mass="15377">MSRRAPQHADIKICIGEYELPANAVVLASRSQYFEKVLGENFRGGQTKQFHFKEESRAHAHGRVFEYMYTGGYSEDTAQELASQSWHPVRRRARPETELNADDDELFKDVRVHTTVDYFLACPGQVRVKSTAALG</sequence>
<protein>
    <submittedName>
        <fullName evidence="2">Putative BTB POZ domain-containing protein</fullName>
    </submittedName>
</protein>
<dbReference type="AlphaFoldDB" id="A0A1W2TSM4"/>
<dbReference type="OrthoDB" id="6359816at2759"/>
<dbReference type="EMBL" id="DF977476">
    <property type="protein sequence ID" value="GAP91524.2"/>
    <property type="molecule type" value="Genomic_DNA"/>
</dbReference>
<accession>A0A1W2TSM4</accession>
<evidence type="ECO:0000313" key="3">
    <source>
        <dbReference type="Proteomes" id="UP000054516"/>
    </source>
</evidence>
<reference evidence="2" key="1">
    <citation type="submission" date="2016-03" db="EMBL/GenBank/DDBJ databases">
        <title>Draft genome sequence of Rosellinia necatrix.</title>
        <authorList>
            <person name="Kanematsu S."/>
        </authorList>
    </citation>
    <scope>NUCLEOTIDE SEQUENCE [LARGE SCALE GENOMIC DNA]</scope>
    <source>
        <strain evidence="2">W97</strain>
    </source>
</reference>
<dbReference type="Gene3D" id="3.30.710.10">
    <property type="entry name" value="Potassium Channel Kv1.1, Chain A"/>
    <property type="match status" value="1"/>
</dbReference>
<keyword evidence="3" id="KW-1185">Reference proteome</keyword>
<dbReference type="PROSITE" id="PS50097">
    <property type="entry name" value="BTB"/>
    <property type="match status" value="1"/>
</dbReference>
<name>A0A1W2TSM4_ROSNE</name>
<proteinExistence type="predicted"/>
<evidence type="ECO:0000259" key="1">
    <source>
        <dbReference type="PROSITE" id="PS50097"/>
    </source>
</evidence>